<dbReference type="InterPro" id="IPR010497">
    <property type="entry name" value="Epoxide_hydro_N"/>
</dbReference>
<dbReference type="PRINTS" id="PR00412">
    <property type="entry name" value="EPOXHYDRLASE"/>
</dbReference>
<evidence type="ECO:0000313" key="5">
    <source>
        <dbReference type="EMBL" id="CAH0018848.1"/>
    </source>
</evidence>
<dbReference type="InterPro" id="IPR000639">
    <property type="entry name" value="Epox_hydrolase-like"/>
</dbReference>
<evidence type="ECO:0000256" key="3">
    <source>
        <dbReference type="PIRSR" id="PIRSR001112-1"/>
    </source>
</evidence>
<proteinExistence type="inferred from homology"/>
<evidence type="ECO:0000256" key="1">
    <source>
        <dbReference type="ARBA" id="ARBA00010088"/>
    </source>
</evidence>
<dbReference type="GO" id="GO:0004301">
    <property type="term" value="F:epoxide hydrolase activity"/>
    <property type="evidence" value="ECO:0007669"/>
    <property type="project" value="TreeGrafter"/>
</dbReference>
<gene>
    <name evidence="5" type="ORF">CRHIZ90672A_00005475</name>
</gene>
<dbReference type="GO" id="GO:0097176">
    <property type="term" value="P:epoxide metabolic process"/>
    <property type="evidence" value="ECO:0007669"/>
    <property type="project" value="TreeGrafter"/>
</dbReference>
<reference evidence="5" key="1">
    <citation type="submission" date="2021-10" db="EMBL/GenBank/DDBJ databases">
        <authorList>
            <person name="Piombo E."/>
        </authorList>
    </citation>
    <scope>NUCLEOTIDE SEQUENCE</scope>
</reference>
<name>A0A9N9YHB1_9HYPO</name>
<evidence type="ECO:0000256" key="2">
    <source>
        <dbReference type="ARBA" id="ARBA00022801"/>
    </source>
</evidence>
<dbReference type="SUPFAM" id="SSF53474">
    <property type="entry name" value="alpha/beta-Hydrolases"/>
    <property type="match status" value="1"/>
</dbReference>
<dbReference type="InterPro" id="IPR016292">
    <property type="entry name" value="Epoxide_hydrolase"/>
</dbReference>
<dbReference type="InterPro" id="IPR029058">
    <property type="entry name" value="AB_hydrolase_fold"/>
</dbReference>
<feature type="active site" description="Proton acceptor" evidence="3">
    <location>
        <position position="377"/>
    </location>
</feature>
<protein>
    <recommendedName>
        <fullName evidence="4">Epoxide hydrolase N-terminal domain-containing protein</fullName>
    </recommendedName>
</protein>
<dbReference type="Pfam" id="PF06441">
    <property type="entry name" value="EHN"/>
    <property type="match status" value="1"/>
</dbReference>
<dbReference type="Gene3D" id="3.40.50.1820">
    <property type="entry name" value="alpha/beta hydrolase"/>
    <property type="match status" value="1"/>
</dbReference>
<dbReference type="OrthoDB" id="7130006at2759"/>
<dbReference type="PIRSF" id="PIRSF001112">
    <property type="entry name" value="Epoxide_hydrolase"/>
    <property type="match status" value="1"/>
</dbReference>
<evidence type="ECO:0000313" key="6">
    <source>
        <dbReference type="Proteomes" id="UP000696573"/>
    </source>
</evidence>
<dbReference type="EMBL" id="CABFNQ020000544">
    <property type="protein sequence ID" value="CAH0018848.1"/>
    <property type="molecule type" value="Genomic_DNA"/>
</dbReference>
<keyword evidence="6" id="KW-1185">Reference proteome</keyword>
<feature type="active site" description="Nucleophile" evidence="3">
    <location>
        <position position="199"/>
    </location>
</feature>
<feature type="active site" description="Proton donor" evidence="3">
    <location>
        <position position="324"/>
    </location>
</feature>
<evidence type="ECO:0000259" key="4">
    <source>
        <dbReference type="Pfam" id="PF06441"/>
    </source>
</evidence>
<comment type="similarity">
    <text evidence="1">Belongs to the peptidase S33 family.</text>
</comment>
<dbReference type="AlphaFoldDB" id="A0A9N9YHB1"/>
<dbReference type="PANTHER" id="PTHR21661:SF39">
    <property type="entry name" value="HYDROLASE, PUTATIVE (AFU_ORTHOLOGUE AFUA_3G08960)-RELATED"/>
    <property type="match status" value="1"/>
</dbReference>
<comment type="caution">
    <text evidence="5">The sequence shown here is derived from an EMBL/GenBank/DDBJ whole genome shotgun (WGS) entry which is preliminary data.</text>
</comment>
<keyword evidence="2" id="KW-0378">Hydrolase</keyword>
<accession>A0A9N9YHB1</accession>
<sequence>MSRQVFARVPNGVEQAPTPFTLQVSEDSISEFRQLLALSKVGPPTWEGSQPDGRFGVTREWLINAKSVWLNQFNWRQFEERINSYPNFTMNIPADDGSGEFTIHFAALFSAREDAKPVVFLHGWPGSFVEFLQILAILSSRYTPDTLPYHVVVPSLPGYTLSTGPPLDRDFTMADAGKLIHGLMMRLGFSNGYVAQGGDVGSVLAVSMSATYEQCEAVHVNLWMEPGSSEMSGEEAHHRELDITAARRAESFRTTGMAYFMEHATRPSTIGLVLSSSPLALLSWIGEKFLDWSDPRQPPSLDTILSMVSLYWFTSCFPRSIWPYRYLASPTARVSVPKTKPFGYSCFPYEISTASESVVGASAENLVFYAKYDRGGHFAALEQPELLLEGVEEFIAKL</sequence>
<dbReference type="Proteomes" id="UP000696573">
    <property type="component" value="Unassembled WGS sequence"/>
</dbReference>
<dbReference type="PANTHER" id="PTHR21661">
    <property type="entry name" value="EPOXIDE HYDROLASE 1-RELATED"/>
    <property type="match status" value="1"/>
</dbReference>
<feature type="domain" description="Epoxide hydrolase N-terminal" evidence="4">
    <location>
        <begin position="18"/>
        <end position="131"/>
    </location>
</feature>
<organism evidence="5 6">
    <name type="scientific">Clonostachys rhizophaga</name>
    <dbReference type="NCBI Taxonomy" id="160324"/>
    <lineage>
        <taxon>Eukaryota</taxon>
        <taxon>Fungi</taxon>
        <taxon>Dikarya</taxon>
        <taxon>Ascomycota</taxon>
        <taxon>Pezizomycotina</taxon>
        <taxon>Sordariomycetes</taxon>
        <taxon>Hypocreomycetidae</taxon>
        <taxon>Hypocreales</taxon>
        <taxon>Bionectriaceae</taxon>
        <taxon>Clonostachys</taxon>
    </lineage>
</organism>